<evidence type="ECO:0000313" key="5">
    <source>
        <dbReference type="EMBL" id="MDR7155111.1"/>
    </source>
</evidence>
<keyword evidence="1" id="KW-0805">Transcription regulation</keyword>
<dbReference type="InterPro" id="IPR036390">
    <property type="entry name" value="WH_DNA-bd_sf"/>
</dbReference>
<dbReference type="InterPro" id="IPR000835">
    <property type="entry name" value="HTH_MarR-typ"/>
</dbReference>
<protein>
    <submittedName>
        <fullName evidence="5">MarR family transcriptional regulator for hemolysin</fullName>
    </submittedName>
</protein>
<evidence type="ECO:0000313" key="6">
    <source>
        <dbReference type="Proteomes" id="UP001267638"/>
    </source>
</evidence>
<dbReference type="Pfam" id="PF01047">
    <property type="entry name" value="MarR"/>
    <property type="match status" value="1"/>
</dbReference>
<accession>A0ABU1X0K1</accession>
<comment type="caution">
    <text evidence="5">The sequence shown here is derived from an EMBL/GenBank/DDBJ whole genome shotgun (WGS) entry which is preliminary data.</text>
</comment>
<dbReference type="PANTHER" id="PTHR33164:SF64">
    <property type="entry name" value="TRANSCRIPTIONAL REGULATOR SLYA"/>
    <property type="match status" value="1"/>
</dbReference>
<keyword evidence="6" id="KW-1185">Reference proteome</keyword>
<organism evidence="5 6">
    <name type="scientific">Sphingobium xenophagum</name>
    <dbReference type="NCBI Taxonomy" id="121428"/>
    <lineage>
        <taxon>Bacteria</taxon>
        <taxon>Pseudomonadati</taxon>
        <taxon>Pseudomonadota</taxon>
        <taxon>Alphaproteobacteria</taxon>
        <taxon>Sphingomonadales</taxon>
        <taxon>Sphingomonadaceae</taxon>
        <taxon>Sphingobium</taxon>
    </lineage>
</organism>
<dbReference type="RefSeq" id="WP_310224004.1">
    <property type="nucleotide sequence ID" value="NZ_JAVDWV010000008.1"/>
</dbReference>
<gene>
    <name evidence="5" type="ORF">J2W40_001933</name>
</gene>
<reference evidence="5 6" key="1">
    <citation type="submission" date="2023-07" db="EMBL/GenBank/DDBJ databases">
        <title>Sorghum-associated microbial communities from plants grown in Nebraska, USA.</title>
        <authorList>
            <person name="Schachtman D."/>
        </authorList>
    </citation>
    <scope>NUCLEOTIDE SEQUENCE [LARGE SCALE GENOMIC DNA]</scope>
    <source>
        <strain evidence="5 6">4256</strain>
    </source>
</reference>
<dbReference type="PANTHER" id="PTHR33164">
    <property type="entry name" value="TRANSCRIPTIONAL REGULATOR, MARR FAMILY"/>
    <property type="match status" value="1"/>
</dbReference>
<name>A0ABU1X0K1_SPHXE</name>
<proteinExistence type="predicted"/>
<dbReference type="InterPro" id="IPR039422">
    <property type="entry name" value="MarR/SlyA-like"/>
</dbReference>
<dbReference type="Proteomes" id="UP001267638">
    <property type="component" value="Unassembled WGS sequence"/>
</dbReference>
<keyword evidence="3" id="KW-0804">Transcription</keyword>
<feature type="domain" description="HTH marR-type" evidence="4">
    <location>
        <begin position="7"/>
        <end position="144"/>
    </location>
</feature>
<dbReference type="PROSITE" id="PS50995">
    <property type="entry name" value="HTH_MARR_2"/>
    <property type="match status" value="1"/>
</dbReference>
<evidence type="ECO:0000259" key="4">
    <source>
        <dbReference type="PROSITE" id="PS50995"/>
    </source>
</evidence>
<dbReference type="SUPFAM" id="SSF46785">
    <property type="entry name" value="Winged helix' DNA-binding domain"/>
    <property type="match status" value="1"/>
</dbReference>
<dbReference type="SMART" id="SM00347">
    <property type="entry name" value="HTH_MARR"/>
    <property type="match status" value="1"/>
</dbReference>
<evidence type="ECO:0000256" key="2">
    <source>
        <dbReference type="ARBA" id="ARBA00023125"/>
    </source>
</evidence>
<dbReference type="Gene3D" id="1.10.10.10">
    <property type="entry name" value="Winged helix-like DNA-binding domain superfamily/Winged helix DNA-binding domain"/>
    <property type="match status" value="1"/>
</dbReference>
<evidence type="ECO:0000256" key="3">
    <source>
        <dbReference type="ARBA" id="ARBA00023163"/>
    </source>
</evidence>
<dbReference type="InterPro" id="IPR036388">
    <property type="entry name" value="WH-like_DNA-bd_sf"/>
</dbReference>
<dbReference type="EMBL" id="JAVDWV010000008">
    <property type="protein sequence ID" value="MDR7155111.1"/>
    <property type="molecule type" value="Genomic_DNA"/>
</dbReference>
<keyword evidence="2" id="KW-0238">DNA-binding</keyword>
<sequence>MADAEQELALLHLLAPVARGWRQMGDAALAQFGVSSSAGWCLVHLDQLAEPPRQAELALLLDISPPSLVRTLDQLQIAGWIERIADTDDKRSNRLALTEAGKTLAEKIAARLADVRAGLLSGLPDGAVEVGVELLGLLSMRMAEQRAGVG</sequence>
<evidence type="ECO:0000256" key="1">
    <source>
        <dbReference type="ARBA" id="ARBA00023015"/>
    </source>
</evidence>
<dbReference type="PRINTS" id="PR00598">
    <property type="entry name" value="HTHMARR"/>
</dbReference>